<evidence type="ECO:0000313" key="3">
    <source>
        <dbReference type="Proteomes" id="UP000616595"/>
    </source>
</evidence>
<accession>A0A923KWI8</accession>
<protein>
    <submittedName>
        <fullName evidence="2">PhnD/SsuA/transferrin family substrate-binding protein</fullName>
    </submittedName>
</protein>
<reference evidence="2" key="2">
    <citation type="submission" date="2020-10" db="EMBL/GenBank/DDBJ databases">
        <title>Comparative genomics of the Acetobacterium genus.</title>
        <authorList>
            <person name="Marshall C."/>
            <person name="May H."/>
            <person name="Norman S."/>
        </authorList>
    </citation>
    <scope>NUCLEOTIDE SEQUENCE</scope>
    <source>
        <strain evidence="2">DER-2019</strain>
    </source>
</reference>
<reference evidence="2" key="1">
    <citation type="submission" date="2019-10" db="EMBL/GenBank/DDBJ databases">
        <authorList>
            <person name="Ross D.E."/>
            <person name="Gulliver D."/>
        </authorList>
    </citation>
    <scope>NUCLEOTIDE SEQUENCE</scope>
    <source>
        <strain evidence="2">DER-2019</strain>
    </source>
</reference>
<dbReference type="SUPFAM" id="SSF53850">
    <property type="entry name" value="Periplasmic binding protein-like II"/>
    <property type="match status" value="1"/>
</dbReference>
<dbReference type="InterPro" id="IPR027024">
    <property type="entry name" value="UCP027386_ABC_sbc_TM0202"/>
</dbReference>
<sequence>MKNKKWMVLLGCLLVFCFGLTACQSKPAEPQTVKVAALAGPTGMGMAEMIANGADLGTNVTTEFTVSSAPDQVTAGVISGDFQIAALPTNSAAVLYNKTEGKVILGAVNTLGVLYVVADQSEGIATIADLKGKTIVASGQGSTPEYVLNYLLAKNGLTPGVDVTINWVAEHSEAVTQLASGAATIAMIPEPFVTTIESKKANIVTAVDVTKAWADANNGSQLEMGCVVVNKEWAEANPKLVEKFMAAYEKSVKDVNDNPADGAKNIVKAGVMADAALAEKAIPNCNIVYISAADAKASLSSYYTILAGFDPKSIGGKVPGDDFYKIAK</sequence>
<keyword evidence="3" id="KW-1185">Reference proteome</keyword>
<dbReference type="PROSITE" id="PS51257">
    <property type="entry name" value="PROKAR_LIPOPROTEIN"/>
    <property type="match status" value="1"/>
</dbReference>
<evidence type="ECO:0000313" key="2">
    <source>
        <dbReference type="EMBL" id="MBC3887301.1"/>
    </source>
</evidence>
<organism evidence="2 3">
    <name type="scientific">Acetobacterium paludosum</name>
    <dbReference type="NCBI Taxonomy" id="52693"/>
    <lineage>
        <taxon>Bacteria</taxon>
        <taxon>Bacillati</taxon>
        <taxon>Bacillota</taxon>
        <taxon>Clostridia</taxon>
        <taxon>Eubacteriales</taxon>
        <taxon>Eubacteriaceae</taxon>
        <taxon>Acetobacterium</taxon>
    </lineage>
</organism>
<dbReference type="OrthoDB" id="9814375at2"/>
<dbReference type="Gene3D" id="3.40.190.10">
    <property type="entry name" value="Periplasmic binding protein-like II"/>
    <property type="match status" value="2"/>
</dbReference>
<dbReference type="PANTHER" id="PTHR30024:SF46">
    <property type="entry name" value="ABC TRANSPORTER, SUBSTRATE-BINDING LIPOPROTEIN"/>
    <property type="match status" value="1"/>
</dbReference>
<feature type="signal peptide" evidence="1">
    <location>
        <begin position="1"/>
        <end position="22"/>
    </location>
</feature>
<dbReference type="AlphaFoldDB" id="A0A923KWI8"/>
<dbReference type="RefSeq" id="WP_148566359.1">
    <property type="nucleotide sequence ID" value="NZ_RXYA01000004.1"/>
</dbReference>
<feature type="chain" id="PRO_5038734244" evidence="1">
    <location>
        <begin position="23"/>
        <end position="328"/>
    </location>
</feature>
<proteinExistence type="predicted"/>
<name>A0A923KWI8_9FIRM</name>
<dbReference type="PANTHER" id="PTHR30024">
    <property type="entry name" value="ALIPHATIC SULFONATES-BINDING PROTEIN-RELATED"/>
    <property type="match status" value="1"/>
</dbReference>
<gene>
    <name evidence="2" type="ORF">GH810_03130</name>
</gene>
<evidence type="ECO:0000256" key="1">
    <source>
        <dbReference type="SAM" id="SignalP"/>
    </source>
</evidence>
<dbReference type="Pfam" id="PF12974">
    <property type="entry name" value="Phosphonate-bd"/>
    <property type="match status" value="1"/>
</dbReference>
<dbReference type="PIRSF" id="PIRSF027386">
    <property type="entry name" value="UCP027386_ABC_sbc_TM0202"/>
    <property type="match status" value="1"/>
</dbReference>
<comment type="caution">
    <text evidence="2">The sequence shown here is derived from an EMBL/GenBank/DDBJ whole genome shotgun (WGS) entry which is preliminary data.</text>
</comment>
<keyword evidence="1" id="KW-0732">Signal</keyword>
<dbReference type="EMBL" id="WJBD01000002">
    <property type="protein sequence ID" value="MBC3887301.1"/>
    <property type="molecule type" value="Genomic_DNA"/>
</dbReference>
<dbReference type="Proteomes" id="UP000616595">
    <property type="component" value="Unassembled WGS sequence"/>
</dbReference>